<organism evidence="4">
    <name type="scientific">uncultured bacterium contig00063</name>
    <dbReference type="NCBI Taxonomy" id="1181546"/>
    <lineage>
        <taxon>Bacteria</taxon>
        <taxon>environmental samples</taxon>
    </lineage>
</organism>
<dbReference type="InterPro" id="IPR002123">
    <property type="entry name" value="Plipid/glycerol_acylTrfase"/>
</dbReference>
<proteinExistence type="predicted"/>
<feature type="domain" description="Phospholipid/glycerol acyltransferase" evidence="3">
    <location>
        <begin position="90"/>
        <end position="204"/>
    </location>
</feature>
<evidence type="ECO:0000259" key="3">
    <source>
        <dbReference type="SMART" id="SM00563"/>
    </source>
</evidence>
<name>A0A806KCN0_9BACT</name>
<dbReference type="SUPFAM" id="SSF69593">
    <property type="entry name" value="Glycerol-3-phosphate (1)-acyltransferase"/>
    <property type="match status" value="1"/>
</dbReference>
<accession>A0A806KCN0</accession>
<dbReference type="SMART" id="SM00563">
    <property type="entry name" value="PlsC"/>
    <property type="match status" value="1"/>
</dbReference>
<dbReference type="CDD" id="cd07989">
    <property type="entry name" value="LPLAT_AGPAT-like"/>
    <property type="match status" value="1"/>
</dbReference>
<keyword evidence="1 4" id="KW-0808">Transferase</keyword>
<reference evidence="4" key="1">
    <citation type="submission" date="2012-03" db="EMBL/GenBank/DDBJ databases">
        <title>Functional metagenomics reveals considerable lignocellulase gene clusters in the gut microbiome of a wood-feeding higher termite.</title>
        <authorList>
            <person name="Liu N."/>
        </authorList>
    </citation>
    <scope>NUCLEOTIDE SEQUENCE</scope>
</reference>
<sequence>MSSEAYKPELNIVYPEKLDEHMIEMKITHETIVDENYPFLDKSFGFRFMRGLMHLGIFTLVHPLARLRFGIKFEGRDILREHRKLFKNGAMTVSNHIHKWDFLFVLLAVRYRMMYFPAWKENLNTPDEGFVRLAGGIPVPEEIHLFKYFNQAFDEIHAMKKWIHAFPECALFYFFQPIRPFKKGVFSMAYRYNLPVIPMALCYRKPRFPFTLVNLFRSLIGNQKLPMITLRIGEPLLPDANPPRREAVQKLRKDCHEAIVRLAGINDNPYPPEGD</sequence>
<evidence type="ECO:0000313" key="4">
    <source>
        <dbReference type="EMBL" id="AGS52345.1"/>
    </source>
</evidence>
<protein>
    <submittedName>
        <fullName evidence="4">Glycosyl transferase, group 1</fullName>
    </submittedName>
</protein>
<dbReference type="AlphaFoldDB" id="A0A806KCN0"/>
<dbReference type="PANTHER" id="PTHR10434">
    <property type="entry name" value="1-ACYL-SN-GLYCEROL-3-PHOSPHATE ACYLTRANSFERASE"/>
    <property type="match status" value="1"/>
</dbReference>
<dbReference type="Pfam" id="PF01553">
    <property type="entry name" value="Acyltransferase"/>
    <property type="match status" value="1"/>
</dbReference>
<dbReference type="GO" id="GO:0006654">
    <property type="term" value="P:phosphatidic acid biosynthetic process"/>
    <property type="evidence" value="ECO:0007669"/>
    <property type="project" value="TreeGrafter"/>
</dbReference>
<dbReference type="EMBL" id="JQ844189">
    <property type="protein sequence ID" value="AGS52345.1"/>
    <property type="molecule type" value="Genomic_DNA"/>
</dbReference>
<evidence type="ECO:0000256" key="1">
    <source>
        <dbReference type="ARBA" id="ARBA00022679"/>
    </source>
</evidence>
<dbReference type="GO" id="GO:0003841">
    <property type="term" value="F:1-acylglycerol-3-phosphate O-acyltransferase activity"/>
    <property type="evidence" value="ECO:0007669"/>
    <property type="project" value="TreeGrafter"/>
</dbReference>
<evidence type="ECO:0000256" key="2">
    <source>
        <dbReference type="ARBA" id="ARBA00023315"/>
    </source>
</evidence>
<keyword evidence="2" id="KW-0012">Acyltransferase</keyword>
<dbReference type="PANTHER" id="PTHR10434:SF11">
    <property type="entry name" value="1-ACYL-SN-GLYCEROL-3-PHOSPHATE ACYLTRANSFERASE"/>
    <property type="match status" value="1"/>
</dbReference>